<evidence type="ECO:0000259" key="24">
    <source>
        <dbReference type="PROSITE" id="PS50821"/>
    </source>
</evidence>
<keyword evidence="10" id="KW-0347">Helicase</keyword>
<dbReference type="InterPro" id="IPR011545">
    <property type="entry name" value="DEAD/DEAH_box_helicase_dom"/>
</dbReference>
<dbReference type="SMART" id="SM00490">
    <property type="entry name" value="HELICc"/>
    <property type="match status" value="1"/>
</dbReference>
<evidence type="ECO:0000256" key="10">
    <source>
        <dbReference type="ARBA" id="ARBA00022806"/>
    </source>
</evidence>
<dbReference type="InterPro" id="IPR005034">
    <property type="entry name" value="Dicer_dimerisation"/>
</dbReference>
<evidence type="ECO:0000256" key="20">
    <source>
        <dbReference type="PROSITE-ProRule" id="PRU00657"/>
    </source>
</evidence>
<evidence type="ECO:0000256" key="17">
    <source>
        <dbReference type="ARBA" id="ARBA00035116"/>
    </source>
</evidence>
<evidence type="ECO:0000259" key="26">
    <source>
        <dbReference type="PROSITE" id="PS51194"/>
    </source>
</evidence>
<dbReference type="InterPro" id="IPR000999">
    <property type="entry name" value="RNase_III_dom"/>
</dbReference>
<dbReference type="SUPFAM" id="SSF101690">
    <property type="entry name" value="PAZ domain"/>
    <property type="match status" value="1"/>
</dbReference>
<evidence type="ECO:0000256" key="4">
    <source>
        <dbReference type="ARBA" id="ARBA00022722"/>
    </source>
</evidence>
<keyword evidence="5" id="KW-0479">Metal-binding</keyword>
<evidence type="ECO:0000259" key="25">
    <source>
        <dbReference type="PROSITE" id="PS51192"/>
    </source>
</evidence>
<keyword evidence="7" id="KW-0547">Nucleotide-binding</keyword>
<dbReference type="Proteomes" id="UP001457282">
    <property type="component" value="Unassembled WGS sequence"/>
</dbReference>
<keyword evidence="4" id="KW-0540">Nuclease</keyword>
<feature type="domain" description="Dicer dsRNA-binding fold" evidence="27">
    <location>
        <begin position="868"/>
        <end position="963"/>
    </location>
</feature>
<dbReference type="PROSITE" id="PS50142">
    <property type="entry name" value="RNASE_3_2"/>
    <property type="match status" value="2"/>
</dbReference>
<organism evidence="28 29">
    <name type="scientific">Rubus argutus</name>
    <name type="common">Southern blackberry</name>
    <dbReference type="NCBI Taxonomy" id="59490"/>
    <lineage>
        <taxon>Eukaryota</taxon>
        <taxon>Viridiplantae</taxon>
        <taxon>Streptophyta</taxon>
        <taxon>Embryophyta</taxon>
        <taxon>Tracheophyta</taxon>
        <taxon>Spermatophyta</taxon>
        <taxon>Magnoliopsida</taxon>
        <taxon>eudicotyledons</taxon>
        <taxon>Gunneridae</taxon>
        <taxon>Pentapetalae</taxon>
        <taxon>rosids</taxon>
        <taxon>fabids</taxon>
        <taxon>Rosales</taxon>
        <taxon>Rosaceae</taxon>
        <taxon>Rosoideae</taxon>
        <taxon>Rosoideae incertae sedis</taxon>
        <taxon>Rubus</taxon>
    </lineage>
</organism>
<dbReference type="FunFam" id="3.30.160.380:FF:000001">
    <property type="entry name" value="Endoribonuclease dicer-like 1"/>
    <property type="match status" value="1"/>
</dbReference>
<dbReference type="SMART" id="SM00358">
    <property type="entry name" value="DSRM"/>
    <property type="match status" value="2"/>
</dbReference>
<evidence type="ECO:0000259" key="27">
    <source>
        <dbReference type="PROSITE" id="PS51327"/>
    </source>
</evidence>
<dbReference type="Gene3D" id="3.30.160.20">
    <property type="match status" value="2"/>
</dbReference>
<keyword evidence="13 20" id="KW-0694">RNA-binding</keyword>
<evidence type="ECO:0000313" key="28">
    <source>
        <dbReference type="EMBL" id="KAK9910065.1"/>
    </source>
</evidence>
<dbReference type="GO" id="GO:0004386">
    <property type="term" value="F:helicase activity"/>
    <property type="evidence" value="ECO:0007669"/>
    <property type="project" value="UniProtKB-KW"/>
</dbReference>
<keyword evidence="11" id="KW-0067">ATP-binding</keyword>
<evidence type="ECO:0000256" key="8">
    <source>
        <dbReference type="ARBA" id="ARBA00022759"/>
    </source>
</evidence>
<feature type="domain" description="PAZ" evidence="24">
    <location>
        <begin position="1223"/>
        <end position="1350"/>
    </location>
</feature>
<evidence type="ECO:0000256" key="21">
    <source>
        <dbReference type="SAM" id="MobiDB-lite"/>
    </source>
</evidence>
<dbReference type="Gene3D" id="2.170.260.10">
    <property type="entry name" value="paz domain"/>
    <property type="match status" value="1"/>
</dbReference>
<dbReference type="CDD" id="cd18802">
    <property type="entry name" value="SF2_C_dicer"/>
    <property type="match status" value="1"/>
</dbReference>
<dbReference type="Pfam" id="PF14709">
    <property type="entry name" value="DND1_DSRM"/>
    <property type="match status" value="1"/>
</dbReference>
<keyword evidence="9" id="KW-0378">Hydrolase</keyword>
<dbReference type="Gene3D" id="1.10.1520.10">
    <property type="entry name" value="Ribonuclease III domain"/>
    <property type="match status" value="2"/>
</dbReference>
<dbReference type="InterPro" id="IPR014001">
    <property type="entry name" value="Helicase_ATP-bd"/>
</dbReference>
<accession>A0AAW1VQ58</accession>
<dbReference type="PROSITE" id="PS51327">
    <property type="entry name" value="DICER_DSRBF"/>
    <property type="match status" value="1"/>
</dbReference>
<dbReference type="GO" id="GO:0005737">
    <property type="term" value="C:cytoplasm"/>
    <property type="evidence" value="ECO:0007669"/>
    <property type="project" value="TreeGrafter"/>
</dbReference>
<dbReference type="FunFam" id="3.40.50.300:FF:000420">
    <property type="entry name" value="Endoribonuclease dicer-like 1"/>
    <property type="match status" value="1"/>
</dbReference>
<dbReference type="SUPFAM" id="SSF54768">
    <property type="entry name" value="dsRNA-binding domain-like"/>
    <property type="match status" value="2"/>
</dbReference>
<evidence type="ECO:0000259" key="22">
    <source>
        <dbReference type="PROSITE" id="PS50137"/>
    </source>
</evidence>
<dbReference type="GO" id="GO:0005524">
    <property type="term" value="F:ATP binding"/>
    <property type="evidence" value="ECO:0007669"/>
    <property type="project" value="UniProtKB-KW"/>
</dbReference>
<dbReference type="PROSITE" id="PS00517">
    <property type="entry name" value="RNASE_3_1"/>
    <property type="match status" value="1"/>
</dbReference>
<dbReference type="EMBL" id="JBEDUW010000007">
    <property type="protein sequence ID" value="KAK9910065.1"/>
    <property type="molecule type" value="Genomic_DNA"/>
</dbReference>
<keyword evidence="15" id="KW-0464">Manganese</keyword>
<dbReference type="FunFam" id="3.30.160.20:FF:000032">
    <property type="entry name" value="endoribonuclease Dicer homolog 1"/>
    <property type="match status" value="1"/>
</dbReference>
<evidence type="ECO:0000256" key="2">
    <source>
        <dbReference type="ARBA" id="ARBA00001946"/>
    </source>
</evidence>
<evidence type="ECO:0000256" key="11">
    <source>
        <dbReference type="ARBA" id="ARBA00022840"/>
    </source>
</evidence>
<keyword evidence="6" id="KW-0677">Repeat</keyword>
<dbReference type="Pfam" id="PF00270">
    <property type="entry name" value="DEAD"/>
    <property type="match status" value="1"/>
</dbReference>
<dbReference type="InterPro" id="IPR036085">
    <property type="entry name" value="PAZ_dom_sf"/>
</dbReference>
<dbReference type="InterPro" id="IPR003100">
    <property type="entry name" value="PAZ_dom"/>
</dbReference>
<dbReference type="InterPro" id="IPR001650">
    <property type="entry name" value="Helicase_C-like"/>
</dbReference>
<dbReference type="Pfam" id="PF02170">
    <property type="entry name" value="PAZ"/>
    <property type="match status" value="1"/>
</dbReference>
<feature type="domain" description="DRBM" evidence="22">
    <location>
        <begin position="1858"/>
        <end position="1933"/>
    </location>
</feature>
<dbReference type="FunFam" id="1.10.1520.10:FF:000004">
    <property type="entry name" value="Endoribonuclease dicer-like 1"/>
    <property type="match status" value="1"/>
</dbReference>
<feature type="region of interest" description="Disordered" evidence="21">
    <location>
        <begin position="960"/>
        <end position="980"/>
    </location>
</feature>
<feature type="compositionally biased region" description="Basic and acidic residues" evidence="21">
    <location>
        <begin position="1830"/>
        <end position="1840"/>
    </location>
</feature>
<dbReference type="PROSITE" id="PS51194">
    <property type="entry name" value="HELICASE_CTER"/>
    <property type="match status" value="1"/>
</dbReference>
<dbReference type="PANTHER" id="PTHR14950">
    <property type="entry name" value="DICER-RELATED"/>
    <property type="match status" value="1"/>
</dbReference>
<evidence type="ECO:0000256" key="19">
    <source>
        <dbReference type="ARBA" id="ARBA00075846"/>
    </source>
</evidence>
<feature type="domain" description="Helicase ATP-binding" evidence="25">
    <location>
        <begin position="280"/>
        <end position="457"/>
    </location>
</feature>
<dbReference type="GO" id="GO:0046872">
    <property type="term" value="F:metal ion binding"/>
    <property type="evidence" value="ECO:0007669"/>
    <property type="project" value="UniProtKB-KW"/>
</dbReference>
<dbReference type="GO" id="GO:0010267">
    <property type="term" value="P:ta-siRNA processing"/>
    <property type="evidence" value="ECO:0007669"/>
    <property type="project" value="UniProtKB-ARBA"/>
</dbReference>
<evidence type="ECO:0000256" key="3">
    <source>
        <dbReference type="ARBA" id="ARBA00004123"/>
    </source>
</evidence>
<feature type="compositionally biased region" description="Basic and acidic residues" evidence="21">
    <location>
        <begin position="178"/>
        <end position="210"/>
    </location>
</feature>
<dbReference type="SMART" id="SM00949">
    <property type="entry name" value="PAZ"/>
    <property type="match status" value="1"/>
</dbReference>
<evidence type="ECO:0000256" key="18">
    <source>
        <dbReference type="ARBA" id="ARBA00072231"/>
    </source>
</evidence>
<feature type="domain" description="DRBM" evidence="22">
    <location>
        <begin position="1767"/>
        <end position="1830"/>
    </location>
</feature>
<dbReference type="FunFam" id="2.170.260.10:FF:000005">
    <property type="entry name" value="Endoribonuclease Dicer 1"/>
    <property type="match status" value="1"/>
</dbReference>
<feature type="compositionally biased region" description="Basic and acidic residues" evidence="21">
    <location>
        <begin position="960"/>
        <end position="971"/>
    </location>
</feature>
<dbReference type="CDD" id="cd00593">
    <property type="entry name" value="RIBOc"/>
    <property type="match status" value="2"/>
</dbReference>
<dbReference type="Pfam" id="PF00271">
    <property type="entry name" value="Helicase_C"/>
    <property type="match status" value="1"/>
</dbReference>
<feature type="compositionally biased region" description="Basic and acidic residues" evidence="21">
    <location>
        <begin position="131"/>
        <end position="158"/>
    </location>
</feature>
<proteinExistence type="inferred from homology"/>
<dbReference type="PROSITE" id="PS50821">
    <property type="entry name" value="PAZ"/>
    <property type="match status" value="1"/>
</dbReference>
<reference evidence="28 29" key="1">
    <citation type="journal article" date="2023" name="G3 (Bethesda)">
        <title>A chromosome-length genome assembly and annotation of blackberry (Rubus argutus, cv. 'Hillquist').</title>
        <authorList>
            <person name="Bruna T."/>
            <person name="Aryal R."/>
            <person name="Dudchenko O."/>
            <person name="Sargent D.J."/>
            <person name="Mead D."/>
            <person name="Buti M."/>
            <person name="Cavallini A."/>
            <person name="Hytonen T."/>
            <person name="Andres J."/>
            <person name="Pham M."/>
            <person name="Weisz D."/>
            <person name="Mascagni F."/>
            <person name="Usai G."/>
            <person name="Natali L."/>
            <person name="Bassil N."/>
            <person name="Fernandez G.E."/>
            <person name="Lomsadze A."/>
            <person name="Armour M."/>
            <person name="Olukolu B."/>
            <person name="Poorten T."/>
            <person name="Britton C."/>
            <person name="Davik J."/>
            <person name="Ashrafi H."/>
            <person name="Aiden E.L."/>
            <person name="Borodovsky M."/>
            <person name="Worthington M."/>
        </authorList>
    </citation>
    <scope>NUCLEOTIDE SEQUENCE [LARGE SCALE GENOMIC DNA]</scope>
    <source>
        <strain evidence="28">PI 553951</strain>
    </source>
</reference>
<feature type="region of interest" description="Disordered" evidence="21">
    <location>
        <begin position="116"/>
        <end position="210"/>
    </location>
</feature>
<evidence type="ECO:0000256" key="9">
    <source>
        <dbReference type="ARBA" id="ARBA00022801"/>
    </source>
</evidence>
<dbReference type="SMART" id="SM00535">
    <property type="entry name" value="RIBOc"/>
    <property type="match status" value="2"/>
</dbReference>
<dbReference type="InterPro" id="IPR038248">
    <property type="entry name" value="Dicer_dimer_sf"/>
</dbReference>
<evidence type="ECO:0000256" key="1">
    <source>
        <dbReference type="ARBA" id="ARBA00001936"/>
    </source>
</evidence>
<evidence type="ECO:0000256" key="15">
    <source>
        <dbReference type="ARBA" id="ARBA00023211"/>
    </source>
</evidence>
<evidence type="ECO:0000256" key="13">
    <source>
        <dbReference type="ARBA" id="ARBA00022884"/>
    </source>
</evidence>
<sequence length="1936" mass="217101">MDTEAARVTVNTGNGGEPIRPSYWLDACEDIGDFVDFSENSAAPAVVANVSKAELASPIPRANGVVSNGNVEELGASGVSSGSIGNNVQSVGRNSEAANGEGRVVVVASPAAKCNQNGSIRYEGNGRANRGVRERESNGEERCPKRVAVDNGRNERYNSGRVQYQPRERNSSRKRPRDPRDDVDRRDRDRDRDRSRRRESYGSNRRDSRDWEAKGYWERDKLGSNELVFRVGAYEPHHKKEEKVANDKNQECNGKDVKMSEEQKKEKIPEERARQYQLDVLEQAKKSNTIAFLETGAGKTLIAILLMQSVCNDFQKKNKKMLSVFLVPKVPLVYQQAEVIRERTGFQVGHYCGEMGQDFWDTRRWQREFDTKQVLVMTAQILLNILRHSIIKMESINLLILDECHHAVKKHPYSLVMSEFYHTTPKEKRPSVFGMTASPVNLKGVSSQLDCAIKIRNLESKLDSIVCTIKDRKDLEKHVPMPSEIVVEYDKAASLWSFHEQLKQMEVEVEEAAKSSSRRSKWQFMGARDAGAKEELRQVYGVSERTESDGAVNLIQKLRAINYALGELGQWCAYKVAQSFLTALQNDERANYQLDVKFQETYLIRVVSLLQCHLSEGAASDKETKLPDSDISVLHDGNDPDEIEEGELPDSHVVSGGEHVDVIIGAAVADGKVTPKVQSLIKILLKYQHTEDFRAIIFVERVVSALVLPKVFAELPSLGFIECASLIGHNNSQEMRSSQMQDTIAKFKDGRVTLLVATSVAEEGLDIRQCNVVIRFDLAKTVLAYIQSRGRARKPGSDYILMVERGNLSHEAFLRNARNSEETLRKEAIERTDLSNLKDTSRLISVETAPGTVYQVESTGALVSLNSAVGLIHFYCSQLPSDRYSILHPEFVMVRHDKPEGPTEYSCKLQLPCNAPFETLEGPVCSSMHLAQQAVCLAACKKLHEMGAFTDMLLPDRGVGEEKEKVDKNDEGDPLPGTARHREFYPEGVAKILQGEWILSGRDLGSDSKLIHVYMYSVKCVDIGSSKDPFLTQVSDFAVLLGNELDAEVLSMSMDLFVARTMTTKASLVYRGSINITESQLASLKSFHVRLMSIVLDVDVEPSTTPWDPTKAYLFVPVVGDKYRDPMKEIDWELVENIIGADAWNNPLQRARPDVYLGTNERTLGGDRREYGFGKLRHGMAFGQKSHPTYGIRGAVAQFDVVKASGLVPDRDAFEMQKHVDLPQRKLMMANSCANVEDLVGKIVTAAHSGKRFYVDSVCYDMTAENSFPRKEGYLGPLEYSSYADYYKQKYGVQLMYKKQPLIRGRGVSYCKNLLSPRFDHMEELEGESEETLDKTYYVFLPPELCLVHPLSGSLVRGAQRLPSIMRRVESMLLAVELKDIINYPIPASKILEALTAASCQETFCYERAELLGDAYLKWVVSRFLFLKYPQKHEGQLTRMRQQMVSNMVLYQYALKRGLQSYIQADRFAPSRWAAPGVLPVFDEYTKDEESFLFGQEDVTLRKTDGPGDGYEGDELEDGELESDLSSYRVLSSKTLADVVEALIGVYYVEGGKNAANHLMKWVGIEVEFNADEIESTTRPSNLPDSILRSIDFDVLEGALNIKFRDKGLLVEAISHASRPSSGVACYQRLEFVGDAVLDHLITRHLFFTYTNLPPGRLTDLRAAAVNNENFARVAVKHNLHLHLRHGSSALEKQIHDFVKEAANELTKPGFNSFGLGDCKAPKVLGDIIESIAGAIFLDSGRDTAVVWKVFQPLLQPMVTPETLPMHPVRELQERCQQQAEGLEYKASRSGNLATVEVLIDGVPVGIAQNPQKKMAQKLAARNALAALKDKETAEAKEREDREEEENGKKKKNGSQTFTRQTLNDICLRKNWPMPFYRCVNEGGPAHAKKFTFAVRVNTSDRGWIDECIGEPMPSVKKAKDSAAVLLLELLNKLYK</sequence>
<dbReference type="Pfam" id="PF03368">
    <property type="entry name" value="Dicer_dimer"/>
    <property type="match status" value="1"/>
</dbReference>
<dbReference type="CDD" id="cd18034">
    <property type="entry name" value="DEXHc_dicer"/>
    <property type="match status" value="1"/>
</dbReference>
<dbReference type="CDD" id="cd19869">
    <property type="entry name" value="DSRM_DCL_plant"/>
    <property type="match status" value="1"/>
</dbReference>
<keyword evidence="14" id="KW-0943">RNA-mediated gene silencing</keyword>
<dbReference type="Pfam" id="PF00636">
    <property type="entry name" value="Ribonuclease_3"/>
    <property type="match status" value="2"/>
</dbReference>
<evidence type="ECO:0000256" key="16">
    <source>
        <dbReference type="ARBA" id="ARBA00023242"/>
    </source>
</evidence>
<dbReference type="InterPro" id="IPR027417">
    <property type="entry name" value="P-loop_NTPase"/>
</dbReference>
<comment type="cofactor">
    <cofactor evidence="1">
        <name>Mn(2+)</name>
        <dbReference type="ChEBI" id="CHEBI:29035"/>
    </cofactor>
</comment>
<comment type="subcellular location">
    <subcellularLocation>
        <location evidence="3">Nucleus</location>
    </subcellularLocation>
</comment>
<evidence type="ECO:0000256" key="14">
    <source>
        <dbReference type="ARBA" id="ARBA00023158"/>
    </source>
</evidence>
<evidence type="ECO:0000256" key="12">
    <source>
        <dbReference type="ARBA" id="ARBA00022842"/>
    </source>
</evidence>
<dbReference type="Gene3D" id="3.30.160.380">
    <property type="entry name" value="Dicer dimerisation domain"/>
    <property type="match status" value="1"/>
</dbReference>
<dbReference type="PANTHER" id="PTHR14950:SF37">
    <property type="entry name" value="ENDORIBONUCLEASE DICER"/>
    <property type="match status" value="1"/>
</dbReference>
<keyword evidence="16" id="KW-0539">Nucleus</keyword>
<dbReference type="SMART" id="SM00487">
    <property type="entry name" value="DEXDc"/>
    <property type="match status" value="1"/>
</dbReference>
<feature type="domain" description="RNase III" evidence="23">
    <location>
        <begin position="1393"/>
        <end position="1552"/>
    </location>
</feature>
<evidence type="ECO:0000259" key="23">
    <source>
        <dbReference type="PROSITE" id="PS50142"/>
    </source>
</evidence>
<keyword evidence="12" id="KW-0460">Magnesium</keyword>
<comment type="similarity">
    <text evidence="17 20">Belongs to the helicase family. Dicer subfamily.</text>
</comment>
<evidence type="ECO:0000256" key="7">
    <source>
        <dbReference type="ARBA" id="ARBA00022741"/>
    </source>
</evidence>
<dbReference type="InterPro" id="IPR036389">
    <property type="entry name" value="RNase_III_sf"/>
</dbReference>
<dbReference type="GO" id="GO:0004525">
    <property type="term" value="F:ribonuclease III activity"/>
    <property type="evidence" value="ECO:0007669"/>
    <property type="project" value="InterPro"/>
</dbReference>
<keyword evidence="29" id="KW-1185">Reference proteome</keyword>
<dbReference type="PROSITE" id="PS51192">
    <property type="entry name" value="HELICASE_ATP_BIND_1"/>
    <property type="match status" value="1"/>
</dbReference>
<feature type="domain" description="Helicase C-terminal" evidence="26">
    <location>
        <begin position="680"/>
        <end position="840"/>
    </location>
</feature>
<gene>
    <name evidence="28" type="ORF">M0R45_034040</name>
</gene>
<protein>
    <recommendedName>
        <fullName evidence="18">Endoribonuclease Dicer homolog 1</fullName>
    </recommendedName>
    <alternativeName>
        <fullName evidence="19">Dicer-like protein 1</fullName>
    </alternativeName>
</protein>
<dbReference type="FunFam" id="1.10.1520.10:FF:000007">
    <property type="entry name" value="Endoribonuclease dicer-like protein"/>
    <property type="match status" value="1"/>
</dbReference>
<dbReference type="GO" id="GO:0005634">
    <property type="term" value="C:nucleus"/>
    <property type="evidence" value="ECO:0007669"/>
    <property type="project" value="UniProtKB-SubCell"/>
</dbReference>
<dbReference type="FunFam" id="3.40.50.300:FF:000705">
    <property type="entry name" value="Endoribonuclease dicer-like protein"/>
    <property type="match status" value="1"/>
</dbReference>
<dbReference type="GO" id="GO:0003723">
    <property type="term" value="F:RNA binding"/>
    <property type="evidence" value="ECO:0007669"/>
    <property type="project" value="UniProtKB-UniRule"/>
</dbReference>
<comment type="caution">
    <text evidence="28">The sequence shown here is derived from an EMBL/GenBank/DDBJ whole genome shotgun (WGS) entry which is preliminary data.</text>
</comment>
<evidence type="ECO:0000256" key="6">
    <source>
        <dbReference type="ARBA" id="ARBA00022737"/>
    </source>
</evidence>
<dbReference type="InterPro" id="IPR014720">
    <property type="entry name" value="dsRBD_dom"/>
</dbReference>
<comment type="cofactor">
    <cofactor evidence="2">
        <name>Mg(2+)</name>
        <dbReference type="ChEBI" id="CHEBI:18420"/>
    </cofactor>
</comment>
<evidence type="ECO:0000313" key="29">
    <source>
        <dbReference type="Proteomes" id="UP001457282"/>
    </source>
</evidence>
<dbReference type="Gene3D" id="3.40.50.300">
    <property type="entry name" value="P-loop containing nucleotide triphosphate hydrolases"/>
    <property type="match status" value="2"/>
</dbReference>
<name>A0AAW1VQ58_RUBAR</name>
<keyword evidence="8" id="KW-0255">Endonuclease</keyword>
<feature type="domain" description="RNase III" evidence="23">
    <location>
        <begin position="1593"/>
        <end position="1741"/>
    </location>
</feature>
<feature type="region of interest" description="Disordered" evidence="21">
    <location>
        <begin position="1830"/>
        <end position="1856"/>
    </location>
</feature>
<dbReference type="PROSITE" id="PS50137">
    <property type="entry name" value="DS_RBD"/>
    <property type="match status" value="2"/>
</dbReference>
<evidence type="ECO:0000256" key="5">
    <source>
        <dbReference type="ARBA" id="ARBA00022723"/>
    </source>
</evidence>
<dbReference type="Pfam" id="PF00035">
    <property type="entry name" value="dsrm"/>
    <property type="match status" value="1"/>
</dbReference>
<dbReference type="SUPFAM" id="SSF69065">
    <property type="entry name" value="RNase III domain-like"/>
    <property type="match status" value="2"/>
</dbReference>
<dbReference type="SUPFAM" id="SSF52540">
    <property type="entry name" value="P-loop containing nucleoside triphosphate hydrolases"/>
    <property type="match status" value="1"/>
</dbReference>